<dbReference type="Proteomes" id="UP001219349">
    <property type="component" value="Chromosome"/>
</dbReference>
<evidence type="ECO:0000259" key="4">
    <source>
        <dbReference type="Pfam" id="PF00294"/>
    </source>
</evidence>
<evidence type="ECO:0000313" key="5">
    <source>
        <dbReference type="EMBL" id="WCR08539.1"/>
    </source>
</evidence>
<accession>A0ABY7SNS5</accession>
<proteinExistence type="inferred from homology"/>
<dbReference type="EMBL" id="CP067136">
    <property type="protein sequence ID" value="WCR08539.1"/>
    <property type="molecule type" value="Genomic_DNA"/>
</dbReference>
<dbReference type="InterPro" id="IPR002173">
    <property type="entry name" value="Carboh/pur_kinase_PfkB_CS"/>
</dbReference>
<dbReference type="InterPro" id="IPR052700">
    <property type="entry name" value="Carb_kinase_PfkB-like"/>
</dbReference>
<feature type="domain" description="Carbohydrate kinase PfkB" evidence="4">
    <location>
        <begin position="6"/>
        <end position="297"/>
    </location>
</feature>
<dbReference type="SUPFAM" id="SSF53613">
    <property type="entry name" value="Ribokinase-like"/>
    <property type="match status" value="1"/>
</dbReference>
<evidence type="ECO:0000256" key="3">
    <source>
        <dbReference type="ARBA" id="ARBA00022777"/>
    </source>
</evidence>
<dbReference type="Gene3D" id="3.40.1190.20">
    <property type="match status" value="1"/>
</dbReference>
<dbReference type="PROSITE" id="PS00584">
    <property type="entry name" value="PFKB_KINASES_2"/>
    <property type="match status" value="1"/>
</dbReference>
<dbReference type="GO" id="GO:0016301">
    <property type="term" value="F:kinase activity"/>
    <property type="evidence" value="ECO:0007669"/>
    <property type="project" value="UniProtKB-KW"/>
</dbReference>
<sequence length="310" mass="32905">MSTDRIFCLGEAMGEISMPADAAPQVAVGGDVFNTAVYLAHLGVATEFVSAVGDDPFGALILRQLRHHGVGRDFLATMPGSTGLYSISTDAQGERSFHYWRDSSVARSMLSGLDLTRLGKAVQGQTIYLSGITLWVLRAALAELFGFLDMARDRGCRIVFDGNFRPRLWQQDLIEARLAHANIMSLTDLALMTYEDEVLLWGDKTPEAAAQRNRDSGAGTVVMKMGPDPCLIVNSAGGSEVPVGDAVSPIDTTAAGDSFNAGFLSRWLSAPADLANAARRGHQVAGKVIAGRGAILPDTDLAELAGIALP</sequence>
<keyword evidence="6" id="KW-1185">Reference proteome</keyword>
<organism evidence="5 6">
    <name type="scientific">Paracoccus fistulariae</name>
    <dbReference type="NCBI Taxonomy" id="658446"/>
    <lineage>
        <taxon>Bacteria</taxon>
        <taxon>Pseudomonadati</taxon>
        <taxon>Pseudomonadota</taxon>
        <taxon>Alphaproteobacteria</taxon>
        <taxon>Rhodobacterales</taxon>
        <taxon>Paracoccaceae</taxon>
        <taxon>Paracoccus</taxon>
    </lineage>
</organism>
<dbReference type="Pfam" id="PF00294">
    <property type="entry name" value="PfkB"/>
    <property type="match status" value="1"/>
</dbReference>
<dbReference type="InterPro" id="IPR029056">
    <property type="entry name" value="Ribokinase-like"/>
</dbReference>
<dbReference type="CDD" id="cd01166">
    <property type="entry name" value="KdgK"/>
    <property type="match status" value="1"/>
</dbReference>
<dbReference type="InterPro" id="IPR011611">
    <property type="entry name" value="PfkB_dom"/>
</dbReference>
<evidence type="ECO:0000256" key="1">
    <source>
        <dbReference type="ARBA" id="ARBA00010688"/>
    </source>
</evidence>
<dbReference type="PANTHER" id="PTHR43320">
    <property type="entry name" value="SUGAR KINASE"/>
    <property type="match status" value="1"/>
</dbReference>
<evidence type="ECO:0000256" key="2">
    <source>
        <dbReference type="ARBA" id="ARBA00022679"/>
    </source>
</evidence>
<gene>
    <name evidence="5" type="ORF">JHX87_06915</name>
</gene>
<evidence type="ECO:0000313" key="6">
    <source>
        <dbReference type="Proteomes" id="UP001219349"/>
    </source>
</evidence>
<protein>
    <submittedName>
        <fullName evidence="5">Sugar kinase</fullName>
    </submittedName>
</protein>
<comment type="similarity">
    <text evidence="1">Belongs to the carbohydrate kinase PfkB family.</text>
</comment>
<name>A0ABY7SNS5_9RHOB</name>
<reference evidence="5 6" key="1">
    <citation type="submission" date="2021-01" db="EMBL/GenBank/DDBJ databases">
        <title>Biogeographic distribution of Paracoccus.</title>
        <authorList>
            <person name="Hollensteiner J."/>
            <person name="Leineberger J."/>
            <person name="Brinkhoff T."/>
            <person name="Daniel R."/>
        </authorList>
    </citation>
    <scope>NUCLEOTIDE SEQUENCE [LARGE SCALE GENOMIC DNA]</scope>
    <source>
        <strain evidence="5 6">KCTC 22803</strain>
    </source>
</reference>
<dbReference type="RefSeq" id="WP_271883429.1">
    <property type="nucleotide sequence ID" value="NZ_CP067136.1"/>
</dbReference>
<keyword evidence="2" id="KW-0808">Transferase</keyword>
<keyword evidence="3 5" id="KW-0418">Kinase</keyword>